<evidence type="ECO:0008006" key="3">
    <source>
        <dbReference type="Google" id="ProtNLM"/>
    </source>
</evidence>
<organism evidence="1 2">
    <name type="scientific">Hymenobacter qilianensis</name>
    <dbReference type="NCBI Taxonomy" id="1385715"/>
    <lineage>
        <taxon>Bacteria</taxon>
        <taxon>Pseudomonadati</taxon>
        <taxon>Bacteroidota</taxon>
        <taxon>Cytophagia</taxon>
        <taxon>Cytophagales</taxon>
        <taxon>Hymenobacteraceae</taxon>
        <taxon>Hymenobacter</taxon>
    </lineage>
</organism>
<protein>
    <recommendedName>
        <fullName evidence="3">UDP-2,4-diacetamido-2,4, 6-trideoxy-beta-L-altropyranose hydrolase</fullName>
    </recommendedName>
</protein>
<evidence type="ECO:0000313" key="2">
    <source>
        <dbReference type="Proteomes" id="UP000516093"/>
    </source>
</evidence>
<dbReference type="EMBL" id="CP060784">
    <property type="protein sequence ID" value="QNP52112.1"/>
    <property type="molecule type" value="Genomic_DNA"/>
</dbReference>
<reference evidence="1 2" key="1">
    <citation type="submission" date="2020-08" db="EMBL/GenBank/DDBJ databases">
        <title>Genome sequence of Hymenobacter qilianensis JCM 19763T.</title>
        <authorList>
            <person name="Hyun D.-W."/>
            <person name="Bae J.-W."/>
        </authorList>
    </citation>
    <scope>NUCLEOTIDE SEQUENCE [LARGE SCALE GENOMIC DNA]</scope>
    <source>
        <strain evidence="1 2">JCM 19763</strain>
    </source>
</reference>
<proteinExistence type="predicted"/>
<dbReference type="Proteomes" id="UP000516093">
    <property type="component" value="Chromosome"/>
</dbReference>
<dbReference type="KEGG" id="hqi:H9L05_19855"/>
<dbReference type="AlphaFoldDB" id="A0A7H0GUZ6"/>
<sequence length="107" mass="11666">MTTDPSLPRLVLRADGNPRIGLGHVMRLLALADILRDEFGCVFVIQEPDAVLLIQLQKSCLEVVEMPPSLRVVSQPGWPSTCCALVTFWCLMATALSSVISKPCALM</sequence>
<keyword evidence="2" id="KW-1185">Reference proteome</keyword>
<accession>A0A7H0GUZ6</accession>
<gene>
    <name evidence="1" type="ORF">H9L05_19855</name>
</gene>
<dbReference type="Gene3D" id="3.40.50.11190">
    <property type="match status" value="1"/>
</dbReference>
<dbReference type="RefSeq" id="WP_187732376.1">
    <property type="nucleotide sequence ID" value="NZ_CP060784.1"/>
</dbReference>
<evidence type="ECO:0000313" key="1">
    <source>
        <dbReference type="EMBL" id="QNP52112.1"/>
    </source>
</evidence>
<name>A0A7H0GUZ6_9BACT</name>